<gene>
    <name evidence="1" type="ORF">CSUB8521_0981</name>
</gene>
<protein>
    <submittedName>
        <fullName evidence="1">Uncharacterized protein</fullName>
    </submittedName>
</protein>
<dbReference type="Proteomes" id="UP000031135">
    <property type="component" value="Chromosome"/>
</dbReference>
<evidence type="ECO:0000313" key="2">
    <source>
        <dbReference type="Proteomes" id="UP000031135"/>
    </source>
</evidence>
<dbReference type="OrthoDB" id="5358254at2"/>
<sequence>MILEIHSYDKELFLTLGIEKHSQITFAAKRTSIEIIHNGTTHQIKTDKEFGILLNVICIIRERIDESLEENDKSLVIDIDELIENTCKELE</sequence>
<dbReference type="AlphaFoldDB" id="A0A0A8H9K6"/>
<name>A0A0A8H9K6_9BACT</name>
<dbReference type="EMBL" id="CP007772">
    <property type="protein sequence ID" value="AJC90818.1"/>
    <property type="molecule type" value="Genomic_DNA"/>
</dbReference>
<dbReference type="KEGG" id="csm:CSUB8521_0981"/>
<dbReference type="RefSeq" id="WP_039663951.1">
    <property type="nucleotide sequence ID" value="NZ_CP007772.1"/>
</dbReference>
<reference evidence="1 2" key="1">
    <citation type="journal article" date="2014" name="Genome Biol. Evol.">
        <title>Comparative Genomics of the Campylobacter lari Group.</title>
        <authorList>
            <person name="Miller W.G."/>
            <person name="Yee E."/>
            <person name="Chapman M.H."/>
            <person name="Smith T.P."/>
            <person name="Bono J.L."/>
            <person name="Huynh S."/>
            <person name="Parker C.T."/>
            <person name="Vandamme P."/>
            <person name="Luong K."/>
            <person name="Korlach J."/>
        </authorList>
    </citation>
    <scope>NUCLEOTIDE SEQUENCE [LARGE SCALE GENOMIC DNA]</scope>
    <source>
        <strain evidence="1 2">LMG 24374</strain>
    </source>
</reference>
<organism evidence="1 2">
    <name type="scientific">Campylobacter subantarcticus LMG 24374</name>
    <dbReference type="NCBI Taxonomy" id="1388751"/>
    <lineage>
        <taxon>Bacteria</taxon>
        <taxon>Pseudomonadati</taxon>
        <taxon>Campylobacterota</taxon>
        <taxon>Epsilonproteobacteria</taxon>
        <taxon>Campylobacterales</taxon>
        <taxon>Campylobacteraceae</taxon>
        <taxon>Campylobacter</taxon>
    </lineage>
</organism>
<accession>A0A0A8H9K6</accession>
<evidence type="ECO:0000313" key="1">
    <source>
        <dbReference type="EMBL" id="AJC90818.1"/>
    </source>
</evidence>
<proteinExistence type="predicted"/>
<dbReference type="HOGENOM" id="CLU_2421430_0_0_7"/>